<dbReference type="EMBL" id="JAPDOD010000093">
    <property type="protein sequence ID" value="MDA0167206.1"/>
    <property type="molecule type" value="Genomic_DNA"/>
</dbReference>
<dbReference type="AlphaFoldDB" id="A0A9X3S8P5"/>
<keyword evidence="1" id="KW-0175">Coiled coil</keyword>
<dbReference type="InterPro" id="IPR027417">
    <property type="entry name" value="P-loop_NTPase"/>
</dbReference>
<reference evidence="4" key="1">
    <citation type="submission" date="2022-10" db="EMBL/GenBank/DDBJ databases">
        <title>The WGS of Solirubrobacter ginsenosidimutans DSM 21036.</title>
        <authorList>
            <person name="Jiang Z."/>
        </authorList>
    </citation>
    <scope>NUCLEOTIDE SEQUENCE</scope>
    <source>
        <strain evidence="4">DSM 21036</strain>
    </source>
</reference>
<gene>
    <name evidence="4" type="ORF">OM076_43500</name>
</gene>
<feature type="region of interest" description="Disordered" evidence="2">
    <location>
        <begin position="262"/>
        <end position="282"/>
    </location>
</feature>
<keyword evidence="5" id="KW-1185">Reference proteome</keyword>
<feature type="domain" description="RecF/RecN/SMC N-terminal" evidence="3">
    <location>
        <begin position="277"/>
        <end position="545"/>
    </location>
</feature>
<feature type="region of interest" description="Disordered" evidence="2">
    <location>
        <begin position="139"/>
        <end position="161"/>
    </location>
</feature>
<feature type="coiled-coil region" evidence="1">
    <location>
        <begin position="332"/>
        <end position="380"/>
    </location>
</feature>
<dbReference type="CDD" id="cd03278">
    <property type="entry name" value="ABC_SMC_barmotin"/>
    <property type="match status" value="1"/>
</dbReference>
<evidence type="ECO:0000313" key="4">
    <source>
        <dbReference type="EMBL" id="MDA0167206.1"/>
    </source>
</evidence>
<dbReference type="Proteomes" id="UP001149140">
    <property type="component" value="Unassembled WGS sequence"/>
</dbReference>
<accession>A0A9X3S8P5</accession>
<sequence>APPAPGAELLTTHVRATGDEAAQRLAAAVLHDVWIVESVDGLDPHFSGVAVTKDGRVWSPTTRELRQVSPGGADRVLAERNRRDALVKQVDTAAQAERAALAEVERAQAKVAEADAARDAIDREARAAARARDEAAEAERHARWVIQQRRSAPDEGPSAERRAQIESAIKTEQRLAERAERERQERARRLEHERRRLARDEALKPVADRLAQALRNTGEVIRTRVEVLEAELAADRAAGDKLTSELRECAAEESRVHARLKQRGEEVTRGEVKAQQTRDQATAANAELDRLATKLGLEPEPSEEPLPQQERATLDTRIERLMRRRDQLGPVNPLAQDEYKEALEHVEELERQRQDLETALRELAQLIRDTDRRIKEAFEETFAAAAKNFEEVVQHLFPGGRGNLRLVREDAGPRPVLGGAEPEEATNQEPDDEENAGDGPDDKLGVEIEITPAGKSTKRLTLLSGGEKSMTALAFLFAVFLARPCPFYILDEVEAALDDLNIDRFLKVLRSFSGRAQFIVVTHQKRTMEAADSLYGVSMAGNGVSKVISRKLPRVVEPVDEAAA</sequence>
<feature type="compositionally biased region" description="Basic and acidic residues" evidence="2">
    <location>
        <begin position="262"/>
        <end position="272"/>
    </location>
</feature>
<feature type="region of interest" description="Disordered" evidence="2">
    <location>
        <begin position="411"/>
        <end position="445"/>
    </location>
</feature>
<dbReference type="PANTHER" id="PTHR43977">
    <property type="entry name" value="STRUCTURAL MAINTENANCE OF CHROMOSOMES PROTEIN 3"/>
    <property type="match status" value="1"/>
</dbReference>
<name>A0A9X3S8P5_9ACTN</name>
<feature type="non-terminal residue" evidence="4">
    <location>
        <position position="1"/>
    </location>
</feature>
<dbReference type="Gene3D" id="3.40.50.300">
    <property type="entry name" value="P-loop containing nucleotide triphosphate hydrolases"/>
    <property type="match status" value="1"/>
</dbReference>
<protein>
    <submittedName>
        <fullName evidence="4">AAA family ATPase</fullName>
    </submittedName>
</protein>
<dbReference type="InterPro" id="IPR003395">
    <property type="entry name" value="RecF/RecN/SMC_N"/>
</dbReference>
<evidence type="ECO:0000313" key="5">
    <source>
        <dbReference type="Proteomes" id="UP001149140"/>
    </source>
</evidence>
<dbReference type="Pfam" id="PF02463">
    <property type="entry name" value="SMC_N"/>
    <property type="match status" value="1"/>
</dbReference>
<evidence type="ECO:0000259" key="3">
    <source>
        <dbReference type="Pfam" id="PF02463"/>
    </source>
</evidence>
<evidence type="ECO:0000256" key="2">
    <source>
        <dbReference type="SAM" id="MobiDB-lite"/>
    </source>
</evidence>
<comment type="caution">
    <text evidence="4">The sequence shown here is derived from an EMBL/GenBank/DDBJ whole genome shotgun (WGS) entry which is preliminary data.</text>
</comment>
<evidence type="ECO:0000256" key="1">
    <source>
        <dbReference type="SAM" id="Coils"/>
    </source>
</evidence>
<dbReference type="SUPFAM" id="SSF52540">
    <property type="entry name" value="P-loop containing nucleoside triphosphate hydrolases"/>
    <property type="match status" value="1"/>
</dbReference>
<proteinExistence type="predicted"/>
<feature type="compositionally biased region" description="Acidic residues" evidence="2">
    <location>
        <begin position="421"/>
        <end position="436"/>
    </location>
</feature>
<organism evidence="4 5">
    <name type="scientific">Solirubrobacter ginsenosidimutans</name>
    <dbReference type="NCBI Taxonomy" id="490573"/>
    <lineage>
        <taxon>Bacteria</taxon>
        <taxon>Bacillati</taxon>
        <taxon>Actinomycetota</taxon>
        <taxon>Thermoleophilia</taxon>
        <taxon>Solirubrobacterales</taxon>
        <taxon>Solirubrobacteraceae</taxon>
        <taxon>Solirubrobacter</taxon>
    </lineage>
</organism>